<name>A0ABD1PT39_9LAMI</name>
<evidence type="ECO:0000256" key="1">
    <source>
        <dbReference type="SAM" id="MobiDB-lite"/>
    </source>
</evidence>
<feature type="compositionally biased region" description="Basic residues" evidence="1">
    <location>
        <begin position="128"/>
        <end position="137"/>
    </location>
</feature>
<dbReference type="EMBL" id="JBFOLK010000013">
    <property type="protein sequence ID" value="KAL2467104.1"/>
    <property type="molecule type" value="Genomic_DNA"/>
</dbReference>
<gene>
    <name evidence="2" type="ORF">Adt_42955</name>
</gene>
<feature type="compositionally biased region" description="Acidic residues" evidence="1">
    <location>
        <begin position="170"/>
        <end position="181"/>
    </location>
</feature>
<dbReference type="PANTHER" id="PTHR31903">
    <property type="entry name" value="F12F1.11-RELATED"/>
    <property type="match status" value="1"/>
</dbReference>
<feature type="compositionally biased region" description="Basic and acidic residues" evidence="1">
    <location>
        <begin position="140"/>
        <end position="156"/>
    </location>
</feature>
<dbReference type="Proteomes" id="UP001604336">
    <property type="component" value="Unassembled WGS sequence"/>
</dbReference>
<keyword evidence="3" id="KW-1185">Reference proteome</keyword>
<reference evidence="3" key="1">
    <citation type="submission" date="2024-07" db="EMBL/GenBank/DDBJ databases">
        <title>Two chromosome-level genome assemblies of Korean endemic species Abeliophyllum distichum and Forsythia ovata (Oleaceae).</title>
        <authorList>
            <person name="Jang H."/>
        </authorList>
    </citation>
    <scope>NUCLEOTIDE SEQUENCE [LARGE SCALE GENOMIC DNA]</scope>
</reference>
<protein>
    <submittedName>
        <fullName evidence="2">Uncharacterized protein</fullName>
    </submittedName>
</protein>
<accession>A0ABD1PT39</accession>
<evidence type="ECO:0000313" key="3">
    <source>
        <dbReference type="Proteomes" id="UP001604336"/>
    </source>
</evidence>
<organism evidence="2 3">
    <name type="scientific">Abeliophyllum distichum</name>
    <dbReference type="NCBI Taxonomy" id="126358"/>
    <lineage>
        <taxon>Eukaryota</taxon>
        <taxon>Viridiplantae</taxon>
        <taxon>Streptophyta</taxon>
        <taxon>Embryophyta</taxon>
        <taxon>Tracheophyta</taxon>
        <taxon>Spermatophyta</taxon>
        <taxon>Magnoliopsida</taxon>
        <taxon>eudicotyledons</taxon>
        <taxon>Gunneridae</taxon>
        <taxon>Pentapetalae</taxon>
        <taxon>asterids</taxon>
        <taxon>lamiids</taxon>
        <taxon>Lamiales</taxon>
        <taxon>Oleaceae</taxon>
        <taxon>Forsythieae</taxon>
        <taxon>Abeliophyllum</taxon>
    </lineage>
</organism>
<dbReference type="PANTHER" id="PTHR31903:SF6">
    <property type="entry name" value="F12F1.11-RELATED"/>
    <property type="match status" value="1"/>
</dbReference>
<feature type="region of interest" description="Disordered" evidence="1">
    <location>
        <begin position="120"/>
        <end position="182"/>
    </location>
</feature>
<proteinExistence type="predicted"/>
<sequence>MKKLYKKGTVHPTPPLVSDQLLSFLPATILTLTAALSPEDREVLAYLVSCSSTNLSNNHRKNTQKTTSTTTAVGCADHLPSFNCYCFRCYMSYWVRWDSSPNRQLIHEIIDAFEDGLQMQNKKEKSKRERRKSRRSNGHNSDESKVFELSLSKEEFTESNSTAESAISGDAEEEDTAEEELEKGSVGKFLNFLGERFWGVWT</sequence>
<comment type="caution">
    <text evidence="2">The sequence shown here is derived from an EMBL/GenBank/DDBJ whole genome shotgun (WGS) entry which is preliminary data.</text>
</comment>
<dbReference type="AlphaFoldDB" id="A0ABD1PT39"/>
<evidence type="ECO:0000313" key="2">
    <source>
        <dbReference type="EMBL" id="KAL2467104.1"/>
    </source>
</evidence>